<reference evidence="2" key="1">
    <citation type="journal article" date="2025" name="Foods">
        <title>Unveiling the Microbial Signatures of Arabica Coffee Cherries: Insights into Ripeness Specific Diversity, Functional Traits, and Implications for Quality and Safety.</title>
        <authorList>
            <consortium name="RefSeq"/>
            <person name="Tenea G.N."/>
            <person name="Cifuentes V."/>
            <person name="Reyes P."/>
            <person name="Cevallos-Vallejos M."/>
        </authorList>
    </citation>
    <scope>NUCLEOTIDE SEQUENCE [LARGE SCALE GENOMIC DNA]</scope>
</reference>
<dbReference type="SMART" id="SM00239">
    <property type="entry name" value="C2"/>
    <property type="match status" value="1"/>
</dbReference>
<evidence type="ECO:0000313" key="2">
    <source>
        <dbReference type="Proteomes" id="UP001652660"/>
    </source>
</evidence>
<dbReference type="InterPro" id="IPR044750">
    <property type="entry name" value="C2_SRC2/BAP"/>
</dbReference>
<dbReference type="RefSeq" id="XP_027082667.1">
    <property type="nucleotide sequence ID" value="XM_027226866.1"/>
</dbReference>
<protein>
    <submittedName>
        <fullName evidence="3">BON1-associated protein 2-like</fullName>
    </submittedName>
</protein>
<dbReference type="Pfam" id="PF00168">
    <property type="entry name" value="C2"/>
    <property type="match status" value="1"/>
</dbReference>
<dbReference type="InterPro" id="IPR035892">
    <property type="entry name" value="C2_domain_sf"/>
</dbReference>
<evidence type="ECO:0000313" key="3">
    <source>
        <dbReference type="RefSeq" id="XP_027082667.1"/>
    </source>
</evidence>
<keyword evidence="2" id="KW-1185">Reference proteome</keyword>
<dbReference type="GeneID" id="113705003"/>
<sequence>MLEITVISAQGLKASSSSTLFPPRRLRPFATITTTPPFAFRPPAAATNMSCKKLSKVCRTKVDDKGGVNPTWGEKFQLPLDAHFSCMCLQLYTKKKNFFFTGYTHLGWCQIPVTDILDGLLPAGSLRHLAYQLRARDGSRGHGIVNVAVKLESTVPLPMAHPQWSSTCSNTQYWPEMNASRMVVGIPVECVSSSTSDSLTEP</sequence>
<organism evidence="2 3">
    <name type="scientific">Coffea arabica</name>
    <name type="common">Arabian coffee</name>
    <dbReference type="NCBI Taxonomy" id="13443"/>
    <lineage>
        <taxon>Eukaryota</taxon>
        <taxon>Viridiplantae</taxon>
        <taxon>Streptophyta</taxon>
        <taxon>Embryophyta</taxon>
        <taxon>Tracheophyta</taxon>
        <taxon>Spermatophyta</taxon>
        <taxon>Magnoliopsida</taxon>
        <taxon>eudicotyledons</taxon>
        <taxon>Gunneridae</taxon>
        <taxon>Pentapetalae</taxon>
        <taxon>asterids</taxon>
        <taxon>lamiids</taxon>
        <taxon>Gentianales</taxon>
        <taxon>Rubiaceae</taxon>
        <taxon>Ixoroideae</taxon>
        <taxon>Gardenieae complex</taxon>
        <taxon>Bertiereae - Coffeeae clade</taxon>
        <taxon>Coffeeae</taxon>
        <taxon>Coffea</taxon>
    </lineage>
</organism>
<evidence type="ECO:0000259" key="1">
    <source>
        <dbReference type="PROSITE" id="PS50004"/>
    </source>
</evidence>
<dbReference type="PANTHER" id="PTHR32246">
    <property type="entry name" value="INGRESSION PROTEIN FIC1"/>
    <property type="match status" value="1"/>
</dbReference>
<dbReference type="AlphaFoldDB" id="A0A6P6TXS3"/>
<dbReference type="InterPro" id="IPR000008">
    <property type="entry name" value="C2_dom"/>
</dbReference>
<dbReference type="Proteomes" id="UP001652660">
    <property type="component" value="Chromosome 8e"/>
</dbReference>
<dbReference type="PANTHER" id="PTHR32246:SF66">
    <property type="entry name" value="C2 DOMAIN-CONTAINING PROTEIN"/>
    <property type="match status" value="1"/>
</dbReference>
<name>A0A6P6TXS3_COFAR</name>
<dbReference type="PROSITE" id="PS50004">
    <property type="entry name" value="C2"/>
    <property type="match status" value="1"/>
</dbReference>
<reference evidence="3" key="2">
    <citation type="submission" date="2025-08" db="UniProtKB">
        <authorList>
            <consortium name="RefSeq"/>
        </authorList>
    </citation>
    <scope>IDENTIFICATION</scope>
    <source>
        <tissue evidence="3">Leaves</tissue>
    </source>
</reference>
<feature type="domain" description="C2" evidence="1">
    <location>
        <begin position="1"/>
        <end position="128"/>
    </location>
</feature>
<accession>A0A6P6TXS3</accession>
<dbReference type="Gene3D" id="2.60.40.150">
    <property type="entry name" value="C2 domain"/>
    <property type="match status" value="1"/>
</dbReference>
<proteinExistence type="predicted"/>
<dbReference type="GO" id="GO:0006952">
    <property type="term" value="P:defense response"/>
    <property type="evidence" value="ECO:0007669"/>
    <property type="project" value="InterPro"/>
</dbReference>
<gene>
    <name evidence="3" type="primary">LOC113705003</name>
</gene>
<dbReference type="OrthoDB" id="786358at2759"/>
<dbReference type="SUPFAM" id="SSF49562">
    <property type="entry name" value="C2 domain (Calcium/lipid-binding domain, CaLB)"/>
    <property type="match status" value="1"/>
</dbReference>
<dbReference type="CDD" id="cd04051">
    <property type="entry name" value="C2_SRC2_like"/>
    <property type="match status" value="1"/>
</dbReference>